<dbReference type="Pfam" id="PF20062">
    <property type="entry name" value="DUF6461"/>
    <property type="match status" value="1"/>
</dbReference>
<comment type="caution">
    <text evidence="1">The sequence shown here is derived from an EMBL/GenBank/DDBJ whole genome shotgun (WGS) entry which is preliminary data.</text>
</comment>
<dbReference type="InterPro" id="IPR029063">
    <property type="entry name" value="SAM-dependent_MTases_sf"/>
</dbReference>
<evidence type="ECO:0000313" key="2">
    <source>
        <dbReference type="Proteomes" id="UP001589750"/>
    </source>
</evidence>
<accession>A0ABV5KG49</accession>
<reference evidence="1 2" key="1">
    <citation type="submission" date="2024-09" db="EMBL/GenBank/DDBJ databases">
        <authorList>
            <person name="Sun Q."/>
            <person name="Mori K."/>
        </authorList>
    </citation>
    <scope>NUCLEOTIDE SEQUENCE [LARGE SCALE GENOMIC DNA]</scope>
    <source>
        <strain evidence="1 2">JCM 9626</strain>
    </source>
</reference>
<gene>
    <name evidence="1" type="ORF">ACFFRI_18545</name>
</gene>
<name>A0ABV5KG49_9ACTN</name>
<dbReference type="SUPFAM" id="SSF53335">
    <property type="entry name" value="S-adenosyl-L-methionine-dependent methyltransferases"/>
    <property type="match status" value="1"/>
</dbReference>
<dbReference type="InterPro" id="IPR045592">
    <property type="entry name" value="DUF6461"/>
</dbReference>
<proteinExistence type="predicted"/>
<keyword evidence="2" id="KW-1185">Reference proteome</keyword>
<evidence type="ECO:0000313" key="1">
    <source>
        <dbReference type="EMBL" id="MFB9315058.1"/>
    </source>
</evidence>
<dbReference type="RefSeq" id="WP_140007345.1">
    <property type="nucleotide sequence ID" value="NZ_JBHMDG010000028.1"/>
</dbReference>
<dbReference type="EMBL" id="JBHMDG010000028">
    <property type="protein sequence ID" value="MFB9315058.1"/>
    <property type="molecule type" value="Genomic_DNA"/>
</dbReference>
<organism evidence="1 2">
    <name type="scientific">Nocardioides plantarum</name>
    <dbReference type="NCBI Taxonomy" id="29299"/>
    <lineage>
        <taxon>Bacteria</taxon>
        <taxon>Bacillati</taxon>
        <taxon>Actinomycetota</taxon>
        <taxon>Actinomycetes</taxon>
        <taxon>Propionibacteriales</taxon>
        <taxon>Nocardioidaceae</taxon>
        <taxon>Nocardioides</taxon>
    </lineage>
</organism>
<sequence length="193" mass="20576">MAVSSDYDWVSDFGSAACVTIVVNGSALPVLEAFEADVSTPLEGDERSPYAGPYDVVVAVFPVPGGVVVYEANGYHGSLREVVSRLADGGRVASMYWNEDAAMPSLTCAEGRFLSTTELFDFGDDDRSPDRDDELPPGLDVLAEELAAVDFDTDESQGQMLAIGFAMMEQFCGVGVPRTIFDGPEPPSYPILG</sequence>
<dbReference type="Proteomes" id="UP001589750">
    <property type="component" value="Unassembled WGS sequence"/>
</dbReference>
<protein>
    <submittedName>
        <fullName evidence="1">DUF6461 domain-containing protein</fullName>
    </submittedName>
</protein>